<evidence type="ECO:0000256" key="6">
    <source>
        <dbReference type="ARBA" id="ARBA00023180"/>
    </source>
</evidence>
<accession>A0ABM4DKS3</accession>
<dbReference type="Pfam" id="PF07645">
    <property type="entry name" value="EGF_CA"/>
    <property type="match status" value="7"/>
</dbReference>
<organism evidence="10 11">
    <name type="scientific">Hydra vulgaris</name>
    <name type="common">Hydra</name>
    <name type="synonym">Hydra attenuata</name>
    <dbReference type="NCBI Taxonomy" id="6087"/>
    <lineage>
        <taxon>Eukaryota</taxon>
        <taxon>Metazoa</taxon>
        <taxon>Cnidaria</taxon>
        <taxon>Hydrozoa</taxon>
        <taxon>Hydroidolina</taxon>
        <taxon>Anthoathecata</taxon>
        <taxon>Aplanulata</taxon>
        <taxon>Hydridae</taxon>
        <taxon>Hydra</taxon>
    </lineage>
</organism>
<dbReference type="PANTHER" id="PTHR24040:SF16">
    <property type="entry name" value="FIBRILLIN-2-LIKE PROTEIN"/>
    <property type="match status" value="1"/>
</dbReference>
<dbReference type="InterPro" id="IPR000152">
    <property type="entry name" value="EGF-type_Asp/Asn_hydroxyl_site"/>
</dbReference>
<dbReference type="Pfam" id="PF00090">
    <property type="entry name" value="TSP_1"/>
    <property type="match status" value="2"/>
</dbReference>
<feature type="domain" description="EGF-like" evidence="9">
    <location>
        <begin position="481"/>
        <end position="520"/>
    </location>
</feature>
<dbReference type="PROSITE" id="PS00010">
    <property type="entry name" value="ASX_HYDROXYL"/>
    <property type="match status" value="6"/>
</dbReference>
<dbReference type="Gene3D" id="2.20.100.10">
    <property type="entry name" value="Thrombospondin type-1 (TSP1) repeat"/>
    <property type="match status" value="2"/>
</dbReference>
<dbReference type="PANTHER" id="PTHR24040">
    <property type="entry name" value="LAMININ G-LIKE DOMAIN-CONTAINING PROTEIN"/>
    <property type="match status" value="1"/>
</dbReference>
<feature type="chain" id="PRO_5046214291" evidence="8">
    <location>
        <begin position="28"/>
        <end position="777"/>
    </location>
</feature>
<feature type="domain" description="EGF-like" evidence="9">
    <location>
        <begin position="439"/>
        <end position="478"/>
    </location>
</feature>
<keyword evidence="10" id="KW-1185">Reference proteome</keyword>
<evidence type="ECO:0000256" key="5">
    <source>
        <dbReference type="ARBA" id="ARBA00023157"/>
    </source>
</evidence>
<feature type="signal peptide" evidence="8">
    <location>
        <begin position="1"/>
        <end position="27"/>
    </location>
</feature>
<dbReference type="SMART" id="SM00209">
    <property type="entry name" value="TSP1"/>
    <property type="match status" value="3"/>
</dbReference>
<dbReference type="PROSITE" id="PS01186">
    <property type="entry name" value="EGF_2"/>
    <property type="match status" value="1"/>
</dbReference>
<keyword evidence="8" id="KW-0732">Signal</keyword>
<feature type="domain" description="EGF-like" evidence="9">
    <location>
        <begin position="355"/>
        <end position="394"/>
    </location>
</feature>
<dbReference type="SUPFAM" id="SSF57196">
    <property type="entry name" value="EGF/Laminin"/>
    <property type="match status" value="1"/>
</dbReference>
<dbReference type="PRINTS" id="PR01705">
    <property type="entry name" value="TSP1REPEAT"/>
</dbReference>
<evidence type="ECO:0000313" key="10">
    <source>
        <dbReference type="Proteomes" id="UP001652625"/>
    </source>
</evidence>
<dbReference type="PROSITE" id="PS50026">
    <property type="entry name" value="EGF_3"/>
    <property type="match status" value="4"/>
</dbReference>
<name>A0ABM4DKS3_HYDVU</name>
<keyword evidence="6" id="KW-0325">Glycoprotein</keyword>
<keyword evidence="2" id="KW-0964">Secreted</keyword>
<evidence type="ECO:0000259" key="9">
    <source>
        <dbReference type="PROSITE" id="PS50026"/>
    </source>
</evidence>
<dbReference type="InterPro" id="IPR051145">
    <property type="entry name" value="GAS-SHBG-PROS"/>
</dbReference>
<protein>
    <submittedName>
        <fullName evidence="11">Hemicentin-1-like</fullName>
    </submittedName>
</protein>
<dbReference type="SMART" id="SM00181">
    <property type="entry name" value="EGF"/>
    <property type="match status" value="6"/>
</dbReference>
<evidence type="ECO:0000256" key="2">
    <source>
        <dbReference type="ARBA" id="ARBA00022525"/>
    </source>
</evidence>
<dbReference type="InterPro" id="IPR000742">
    <property type="entry name" value="EGF"/>
</dbReference>
<feature type="domain" description="EGF-like" evidence="9">
    <location>
        <begin position="271"/>
        <end position="312"/>
    </location>
</feature>
<proteinExistence type="predicted"/>
<keyword evidence="4" id="KW-0677">Repeat</keyword>
<evidence type="ECO:0000256" key="1">
    <source>
        <dbReference type="ARBA" id="ARBA00004613"/>
    </source>
</evidence>
<comment type="subcellular location">
    <subcellularLocation>
        <location evidence="1">Secreted</location>
    </subcellularLocation>
</comment>
<keyword evidence="3 7" id="KW-0245">EGF-like domain</keyword>
<dbReference type="RefSeq" id="XP_065675135.1">
    <property type="nucleotide sequence ID" value="XM_065819063.1"/>
</dbReference>
<evidence type="ECO:0000256" key="4">
    <source>
        <dbReference type="ARBA" id="ARBA00022737"/>
    </source>
</evidence>
<dbReference type="InterPro" id="IPR049883">
    <property type="entry name" value="NOTCH1_EGF-like"/>
</dbReference>
<dbReference type="SMART" id="SM00179">
    <property type="entry name" value="EGF_CA"/>
    <property type="match status" value="7"/>
</dbReference>
<dbReference type="InterPro" id="IPR018097">
    <property type="entry name" value="EGF_Ca-bd_CS"/>
</dbReference>
<dbReference type="PROSITE" id="PS50092">
    <property type="entry name" value="TSP1"/>
    <property type="match status" value="3"/>
</dbReference>
<dbReference type="InterPro" id="IPR009030">
    <property type="entry name" value="Growth_fac_rcpt_cys_sf"/>
</dbReference>
<evidence type="ECO:0000256" key="3">
    <source>
        <dbReference type="ARBA" id="ARBA00022536"/>
    </source>
</evidence>
<dbReference type="Gene3D" id="2.10.25.10">
    <property type="entry name" value="Laminin"/>
    <property type="match status" value="8"/>
</dbReference>
<dbReference type="PROSITE" id="PS01187">
    <property type="entry name" value="EGF_CA"/>
    <property type="match status" value="4"/>
</dbReference>
<keyword evidence="5" id="KW-1015">Disulfide bond</keyword>
<dbReference type="InterPro" id="IPR001881">
    <property type="entry name" value="EGF-like_Ca-bd_dom"/>
</dbReference>
<dbReference type="SUPFAM" id="SSF57184">
    <property type="entry name" value="Growth factor receptor domain"/>
    <property type="match status" value="2"/>
</dbReference>
<dbReference type="InterPro" id="IPR036383">
    <property type="entry name" value="TSP1_rpt_sf"/>
</dbReference>
<sequence>MKLFVKELTFMIHVELILLILIDDVQGNIESLLCNSDILLVKGKLIGLIPKLDKEFLVSFDVYPNKFVKVWQSVIHFTIDSDKSQYGDRVPGIWFHDNGSGSLYISAPINGDADSFFVTNPIKLNEWSNVKVSQILRNTSYVYTIRLNGEVVFTCINNQVQIFANVKVYASDPWHDAQDGLLRNLFIINGNDLQPIVVLPADIEECANLTDYGDWANIDCVNTNGSCYFTCKCVAHYSIYCNWESDCLNTNGNFYFTCKSGWRLNNNSCVDVDECANLTDYCNWENSDCVNTNGSYYCTCKSGWRLNNNSCVDFNECNELAKYCNLTNSDCVNTNGSYNCTCKSGWLLENNSCVDVNECNELAKYCNLTNSDCVNTNGSYNCICKSGWILENNSCVDVNECNELAKYCNLTNSDCVNTNGSYNCFCKSGWILENNSCVDVNECNELAKYCNLTNSDCVNTYGSYNCTCKSGWILENNSCVDVDECNGLAEYCSLTSSECVNTNGSYNCICKPGWKFENNSCVDINECDSLIDICYSTNNVCVNSIGSYYCYKGEWGTWSECSVTCGSGYKYSTLNGKFKSQQEAKRSLLCMNKKCSVDGNWSNWTTYESCSNSCGICFTRQERYCNNPAPADSGHGCFGSNVQYLENNTICRVNGNWTQWSSWSLCSQPCQSGVKTRYRSCSNPLPKYGGLPCYGQNADEVTCYLNKCKNVTLNFGIIFTDEVYIAQYSNPSDEVYKPLGEKIKSAIQNLYNKFNKTVPFNLKLYSIKNGKDYQMKP</sequence>
<gene>
    <name evidence="11" type="primary">LOC136091459</name>
</gene>
<dbReference type="SUPFAM" id="SSF82895">
    <property type="entry name" value="TSP-1 type 1 repeat"/>
    <property type="match status" value="3"/>
</dbReference>
<dbReference type="Proteomes" id="UP001652625">
    <property type="component" value="Chromosome 15"/>
</dbReference>
<evidence type="ECO:0000313" key="11">
    <source>
        <dbReference type="RefSeq" id="XP_065675135.1"/>
    </source>
</evidence>
<evidence type="ECO:0000256" key="8">
    <source>
        <dbReference type="SAM" id="SignalP"/>
    </source>
</evidence>
<evidence type="ECO:0000256" key="7">
    <source>
        <dbReference type="PROSITE-ProRule" id="PRU00076"/>
    </source>
</evidence>
<comment type="caution">
    <text evidence="7">Lacks conserved residue(s) required for the propagation of feature annotation.</text>
</comment>
<reference evidence="11" key="1">
    <citation type="submission" date="2025-08" db="UniProtKB">
        <authorList>
            <consortium name="RefSeq"/>
        </authorList>
    </citation>
    <scope>IDENTIFICATION</scope>
</reference>
<dbReference type="InterPro" id="IPR000884">
    <property type="entry name" value="TSP1_rpt"/>
</dbReference>
<dbReference type="GeneID" id="136091459"/>